<dbReference type="AlphaFoldDB" id="A0A6N2AZI2"/>
<keyword evidence="2" id="KW-0694">RNA-binding</keyword>
<feature type="domain" description="K Homology" evidence="4">
    <location>
        <begin position="169"/>
        <end position="244"/>
    </location>
</feature>
<evidence type="ECO:0000313" key="5">
    <source>
        <dbReference type="EMBL" id="TMW87965.1"/>
    </source>
</evidence>
<proteinExistence type="predicted"/>
<feature type="compositionally biased region" description="Gly residues" evidence="3">
    <location>
        <begin position="558"/>
        <end position="567"/>
    </location>
</feature>
<evidence type="ECO:0000256" key="3">
    <source>
        <dbReference type="SAM" id="MobiDB-lite"/>
    </source>
</evidence>
<dbReference type="PROSITE" id="PS50084">
    <property type="entry name" value="KH_TYPE_1"/>
    <property type="match status" value="5"/>
</dbReference>
<name>A0A6N2AZI2_SOLCI</name>
<evidence type="ECO:0000256" key="1">
    <source>
        <dbReference type="ARBA" id="ARBA00022737"/>
    </source>
</evidence>
<dbReference type="SUPFAM" id="SSF54791">
    <property type="entry name" value="Eukaryotic type KH-domain (KH-domain type I)"/>
    <property type="match status" value="5"/>
</dbReference>
<evidence type="ECO:0000256" key="2">
    <source>
        <dbReference type="PROSITE-ProRule" id="PRU00117"/>
    </source>
</evidence>
<dbReference type="InterPro" id="IPR004087">
    <property type="entry name" value="KH_dom"/>
</dbReference>
<dbReference type="PANTHER" id="PTHR10288">
    <property type="entry name" value="KH DOMAIN CONTAINING RNA BINDING PROTEIN"/>
    <property type="match status" value="1"/>
</dbReference>
<dbReference type="GO" id="GO:0003723">
    <property type="term" value="F:RNA binding"/>
    <property type="evidence" value="ECO:0007669"/>
    <property type="project" value="UniProtKB-UniRule"/>
</dbReference>
<dbReference type="InterPro" id="IPR036612">
    <property type="entry name" value="KH_dom_type_1_sf"/>
</dbReference>
<feature type="region of interest" description="Disordered" evidence="3">
    <location>
        <begin position="108"/>
        <end position="138"/>
    </location>
</feature>
<dbReference type="Pfam" id="PF00013">
    <property type="entry name" value="KH_1"/>
    <property type="match status" value="5"/>
</dbReference>
<dbReference type="InterPro" id="IPR004088">
    <property type="entry name" value="KH_dom_type_1"/>
</dbReference>
<feature type="domain" description="K Homology" evidence="4">
    <location>
        <begin position="310"/>
        <end position="383"/>
    </location>
</feature>
<organism evidence="5">
    <name type="scientific">Solanum chilense</name>
    <name type="common">Tomato</name>
    <name type="synonym">Lycopersicon chilense</name>
    <dbReference type="NCBI Taxonomy" id="4083"/>
    <lineage>
        <taxon>Eukaryota</taxon>
        <taxon>Viridiplantae</taxon>
        <taxon>Streptophyta</taxon>
        <taxon>Embryophyta</taxon>
        <taxon>Tracheophyta</taxon>
        <taxon>Spermatophyta</taxon>
        <taxon>Magnoliopsida</taxon>
        <taxon>eudicotyledons</taxon>
        <taxon>Gunneridae</taxon>
        <taxon>Pentapetalae</taxon>
        <taxon>asterids</taxon>
        <taxon>lamiids</taxon>
        <taxon>Solanales</taxon>
        <taxon>Solanaceae</taxon>
        <taxon>Solanoideae</taxon>
        <taxon>Solaneae</taxon>
        <taxon>Solanum</taxon>
        <taxon>Solanum subgen. Lycopersicon</taxon>
    </lineage>
</organism>
<protein>
    <recommendedName>
        <fullName evidence="4">K Homology domain-containing protein</fullName>
    </recommendedName>
</protein>
<feature type="region of interest" description="Disordered" evidence="3">
    <location>
        <begin position="1"/>
        <end position="35"/>
    </location>
</feature>
<feature type="region of interest" description="Disordered" evidence="3">
    <location>
        <begin position="548"/>
        <end position="572"/>
    </location>
</feature>
<keyword evidence="1" id="KW-0677">Repeat</keyword>
<gene>
    <name evidence="5" type="ORF">EJD97_019206</name>
</gene>
<feature type="region of interest" description="Disordered" evidence="3">
    <location>
        <begin position="250"/>
        <end position="301"/>
    </location>
</feature>
<accession>A0A6N2AZI2</accession>
<reference evidence="5" key="1">
    <citation type="submission" date="2019-05" db="EMBL/GenBank/DDBJ databases">
        <title>The de novo reference genome and transcriptome assemblies of the wild tomato species Solanum chilense.</title>
        <authorList>
            <person name="Stam R."/>
            <person name="Nosenko T."/>
            <person name="Hoerger A.C."/>
            <person name="Stephan W."/>
            <person name="Seidel M.A."/>
            <person name="Kuhn J.M.M."/>
            <person name="Haberer G."/>
            <person name="Tellier A."/>
        </authorList>
    </citation>
    <scope>NUCLEOTIDE SEQUENCE</scope>
    <source>
        <tissue evidence="5">Mature leaves</tissue>
    </source>
</reference>
<dbReference type="EMBL" id="RXGB01005391">
    <property type="protein sequence ID" value="TMW87965.1"/>
    <property type="molecule type" value="Genomic_DNA"/>
</dbReference>
<evidence type="ECO:0000259" key="4">
    <source>
        <dbReference type="SMART" id="SM00322"/>
    </source>
</evidence>
<comment type="caution">
    <text evidence="5">The sequence shown here is derived from an EMBL/GenBank/DDBJ whole genome shotgun (WGS) entry which is preliminary data.</text>
</comment>
<feature type="domain" description="K Homology" evidence="4">
    <location>
        <begin position="395"/>
        <end position="470"/>
    </location>
</feature>
<dbReference type="Gene3D" id="3.30.310.210">
    <property type="match status" value="1"/>
</dbReference>
<dbReference type="Gene3D" id="3.30.1370.10">
    <property type="entry name" value="K Homology domain, type 1"/>
    <property type="match status" value="3"/>
</dbReference>
<feature type="compositionally biased region" description="Basic and acidic residues" evidence="3">
    <location>
        <begin position="108"/>
        <end position="122"/>
    </location>
</feature>
<feature type="domain" description="K Homology" evidence="4">
    <location>
        <begin position="592"/>
        <end position="662"/>
    </location>
</feature>
<dbReference type="CDD" id="cd22460">
    <property type="entry name" value="KH-I_PEPPER_rpt2_like"/>
    <property type="match status" value="2"/>
</dbReference>
<sequence>MSMKLTPSKRSHDQGLVETNGRGKWQKSSSFSSQRSPAEVRILCPASKINFLIGEDSSIISRIQEETGAELRVEDSIVGCDERVIVIVGSGKEDEVVTKQFQADIEGSETKEKDNCNDKNSENKASLPAENSKTEKETESIQKALFLLFERMVGGAEMDGGDEEGNDSSSLIIRLLVLSSQVGCLLGKSGSVIKKMSSESGSQIRILPRDKLPSCASSSDELVQISGEHDAVKKALEMVARQLLESSSGDQDFLSADAGGPSSQSPRRPLSNRELRPTSARPYHGQGPASSGGFRVGEAGIPGRMNPIPDALTFRLLCPDEKVGGIIGKGGSIIKALQHETGCQIKVLESTGDSEDRIIVISGPAFPDDRISLPQDAVLRIQSRIFRAAPENQDNVMVAKLLVFSNQIGCLLGKGGGIIAEMRKSTGAYIRIVGKDQIPKFAAENEEVIQINGDVEKVHEALLQITARLQNHYFRDAFPSNPGFLDQVPPFPSHVGRREFSPPPGMFPRPPFHKFDALPPHGFHPHDDRPPFMQNFHRPGVPPHISDRMPSSAPWGSQGRGEGGGHLGFPDYAGGPRNIGGFGGASNPAVITSTTVEVVVPRSVIPAIYGEGGGCLRQICEISDAKVTINDPKPGATESVIIISGTPEQTNAAQSLIQAFVMVETEGA</sequence>
<feature type="domain" description="K Homology" evidence="4">
    <location>
        <begin position="36"/>
        <end position="107"/>
    </location>
</feature>
<dbReference type="SMART" id="SM00322">
    <property type="entry name" value="KH"/>
    <property type="match status" value="5"/>
</dbReference>